<feature type="compositionally biased region" description="Low complexity" evidence="1">
    <location>
        <begin position="144"/>
        <end position="153"/>
    </location>
</feature>
<evidence type="ECO:0000313" key="2">
    <source>
        <dbReference type="EMBL" id="GFS07946.1"/>
    </source>
</evidence>
<proteinExistence type="predicted"/>
<name>A0AAV4IH31_9GAST</name>
<evidence type="ECO:0000256" key="1">
    <source>
        <dbReference type="SAM" id="MobiDB-lite"/>
    </source>
</evidence>
<protein>
    <submittedName>
        <fullName evidence="2">Uncharacterized protein</fullName>
    </submittedName>
</protein>
<accession>A0AAV4IH31</accession>
<dbReference type="Proteomes" id="UP000762676">
    <property type="component" value="Unassembled WGS sequence"/>
</dbReference>
<reference evidence="2 3" key="1">
    <citation type="journal article" date="2021" name="Elife">
        <title>Chloroplast acquisition without the gene transfer in kleptoplastic sea slugs, Plakobranchus ocellatus.</title>
        <authorList>
            <person name="Maeda T."/>
            <person name="Takahashi S."/>
            <person name="Yoshida T."/>
            <person name="Shimamura S."/>
            <person name="Takaki Y."/>
            <person name="Nagai Y."/>
            <person name="Toyoda A."/>
            <person name="Suzuki Y."/>
            <person name="Arimoto A."/>
            <person name="Ishii H."/>
            <person name="Satoh N."/>
            <person name="Nishiyama T."/>
            <person name="Hasebe M."/>
            <person name="Maruyama T."/>
            <person name="Minagawa J."/>
            <person name="Obokata J."/>
            <person name="Shigenobu S."/>
        </authorList>
    </citation>
    <scope>NUCLEOTIDE SEQUENCE [LARGE SCALE GENOMIC DNA]</scope>
</reference>
<evidence type="ECO:0000313" key="3">
    <source>
        <dbReference type="Proteomes" id="UP000762676"/>
    </source>
</evidence>
<dbReference type="AlphaFoldDB" id="A0AAV4IH31"/>
<keyword evidence="3" id="KW-1185">Reference proteome</keyword>
<sequence length="205" mass="23051">MADDNKTNVTRQTQLPKRFTVNEALAIVENCNDDDDDASEYDKVNIYYEPPQCQVLTGEDSADKDGVIDNLSRKQLNASCTVTACNKKKTGKRNLFEVEAEEDNKELDDHSSTAGSDTAHDKDDEESSDQSSIADSENPDEEPSSSSLPATSSKSKRPKSSIKPQFTKEDLPSDHMNSSFTHNEKSEWVLKKDYTLLTMFEFFFR</sequence>
<organism evidence="2 3">
    <name type="scientific">Elysia marginata</name>
    <dbReference type="NCBI Taxonomy" id="1093978"/>
    <lineage>
        <taxon>Eukaryota</taxon>
        <taxon>Metazoa</taxon>
        <taxon>Spiralia</taxon>
        <taxon>Lophotrochozoa</taxon>
        <taxon>Mollusca</taxon>
        <taxon>Gastropoda</taxon>
        <taxon>Heterobranchia</taxon>
        <taxon>Euthyneura</taxon>
        <taxon>Panpulmonata</taxon>
        <taxon>Sacoglossa</taxon>
        <taxon>Placobranchoidea</taxon>
        <taxon>Plakobranchidae</taxon>
        <taxon>Elysia</taxon>
    </lineage>
</organism>
<dbReference type="EMBL" id="BMAT01006181">
    <property type="protein sequence ID" value="GFS07946.1"/>
    <property type="molecule type" value="Genomic_DNA"/>
</dbReference>
<comment type="caution">
    <text evidence="2">The sequence shown here is derived from an EMBL/GenBank/DDBJ whole genome shotgun (WGS) entry which is preliminary data.</text>
</comment>
<feature type="region of interest" description="Disordered" evidence="1">
    <location>
        <begin position="96"/>
        <end position="184"/>
    </location>
</feature>
<gene>
    <name evidence="2" type="ORF">ElyMa_003002900</name>
</gene>